<proteinExistence type="predicted"/>
<organism evidence="2 3">
    <name type="scientific">Stackebrandtia nassauensis (strain DSM 44728 / CIP 108903 / NRRL B-16338 / NBRC 102104 / LLR-40K-21)</name>
    <dbReference type="NCBI Taxonomy" id="446470"/>
    <lineage>
        <taxon>Bacteria</taxon>
        <taxon>Bacillati</taxon>
        <taxon>Actinomycetota</taxon>
        <taxon>Actinomycetes</taxon>
        <taxon>Glycomycetales</taxon>
        <taxon>Glycomycetaceae</taxon>
        <taxon>Stackebrandtia</taxon>
    </lineage>
</organism>
<name>D3Q784_STANL</name>
<accession>D3Q784</accession>
<dbReference type="KEGG" id="sna:Snas_2678"/>
<reference evidence="2 3" key="1">
    <citation type="journal article" date="2009" name="Stand. Genomic Sci.">
        <title>Complete genome sequence of Stackebrandtia nassauensis type strain (LLR-40K-21).</title>
        <authorList>
            <person name="Munk C."/>
            <person name="Lapidus A."/>
            <person name="Copeland A."/>
            <person name="Jando M."/>
            <person name="Mayilraj S."/>
            <person name="Glavina Del Rio T."/>
            <person name="Nolan M."/>
            <person name="Chen F."/>
            <person name="Lucas S."/>
            <person name="Tice H."/>
            <person name="Cheng J.F."/>
            <person name="Han C."/>
            <person name="Detter J.C."/>
            <person name="Bruce D."/>
            <person name="Goodwin L."/>
            <person name="Chain P."/>
            <person name="Pitluck S."/>
            <person name="Goker M."/>
            <person name="Ovchinikova G."/>
            <person name="Pati A."/>
            <person name="Ivanova N."/>
            <person name="Mavromatis K."/>
            <person name="Chen A."/>
            <person name="Palaniappan K."/>
            <person name="Land M."/>
            <person name="Hauser L."/>
            <person name="Chang Y.J."/>
            <person name="Jeffries C.D."/>
            <person name="Bristow J."/>
            <person name="Eisen J.A."/>
            <person name="Markowitz V."/>
            <person name="Hugenholtz P."/>
            <person name="Kyrpides N.C."/>
            <person name="Klenk H.P."/>
        </authorList>
    </citation>
    <scope>NUCLEOTIDE SEQUENCE [LARGE SCALE GENOMIC DNA]</scope>
    <source>
        <strain evidence="3">DSM 44728 / CIP 108903 / NRRL B-16338 / NBRC 102104 / LLR-40K-21</strain>
    </source>
</reference>
<evidence type="ECO:0000313" key="3">
    <source>
        <dbReference type="Proteomes" id="UP000000844"/>
    </source>
</evidence>
<dbReference type="Proteomes" id="UP000000844">
    <property type="component" value="Chromosome"/>
</dbReference>
<evidence type="ECO:0000259" key="1">
    <source>
        <dbReference type="Pfam" id="PF06259"/>
    </source>
</evidence>
<feature type="domain" description="DUF1023" evidence="1">
    <location>
        <begin position="265"/>
        <end position="406"/>
    </location>
</feature>
<dbReference type="RefSeq" id="WP_013017926.1">
    <property type="nucleotide sequence ID" value="NC_013947.1"/>
</dbReference>
<dbReference type="InterPro" id="IPR010427">
    <property type="entry name" value="DUF1023"/>
</dbReference>
<dbReference type="InterPro" id="IPR029058">
    <property type="entry name" value="AB_hydrolase_fold"/>
</dbReference>
<evidence type="ECO:0000313" key="2">
    <source>
        <dbReference type="EMBL" id="ADD42355.1"/>
    </source>
</evidence>
<dbReference type="AlphaFoldDB" id="D3Q784"/>
<dbReference type="HOGENOM" id="CLU_025057_2_1_11"/>
<dbReference type="ESTHER" id="stanl-d3q784">
    <property type="family name" value="Duf_1023"/>
</dbReference>
<dbReference type="eggNOG" id="COG2931">
    <property type="taxonomic scope" value="Bacteria"/>
</dbReference>
<dbReference type="Pfam" id="PF06259">
    <property type="entry name" value="Abhydrolase_8"/>
    <property type="match status" value="1"/>
</dbReference>
<dbReference type="eggNOG" id="COG4099">
    <property type="taxonomic scope" value="Bacteria"/>
</dbReference>
<dbReference type="STRING" id="446470.Snas_2678"/>
<dbReference type="SUPFAM" id="SSF53474">
    <property type="entry name" value="alpha/beta-Hydrolases"/>
    <property type="match status" value="1"/>
</dbReference>
<dbReference type="OrthoDB" id="5969911at2"/>
<dbReference type="EMBL" id="CP001778">
    <property type="protein sequence ID" value="ADD42355.1"/>
    <property type="molecule type" value="Genomic_DNA"/>
</dbReference>
<sequence length="507" mass="52812">MVNYSQLLNMDTSKLSTAATTSGNLSKALTERAGEVGGKADIPAGMWAGLDAGLASSLISDQQSPLFDASDAFKRGQATLDDLVDGLQAAKERLADAHDLVAGTEVTIGPDGTVTTPPADNPTMANQNAFLARQAAEIIDDALRMANEADDKASAAVGEIDPASKKDIPNGKGDSAEDVKKWWDSLSKAEQDAYIKKFPKEIGNLDGIPAEARHEANMDSLRQDAKGGDNKFAKMLLDRIEDSRDGAKGDEIYLLGYEPGKGSDGKAIAAIGNPDTADHTAVNVPGTGTDLGNVAGGGLLANAADLRDQAMQEGNGSVSSIVWMGYDAPQGYVEAYDEGRALNGAGDLRDFTRGLDATNQGGDGHTTVIGHSYGSTVAGSADSRGMKVDDLVAVGSPGIGFEPDSKVDPPLPGPGGYLNSDRPSIENVDELNTDPNHVWAGASAGDPISYMSIHGANPAESDFGGERFATDGAGGHSEYYKEGTESLRNLGRIVAGEYDEVEHVDPR</sequence>
<protein>
    <recommendedName>
        <fullName evidence="1">DUF1023 domain-containing protein</fullName>
    </recommendedName>
</protein>
<keyword evidence="3" id="KW-1185">Reference proteome</keyword>
<gene>
    <name evidence="2" type="ordered locus">Snas_2678</name>
</gene>